<proteinExistence type="inferred from homology"/>
<dbReference type="Pfam" id="PF13419">
    <property type="entry name" value="HAD_2"/>
    <property type="match status" value="1"/>
</dbReference>
<evidence type="ECO:0000313" key="5">
    <source>
        <dbReference type="EMBL" id="SPF42227.1"/>
    </source>
</evidence>
<dbReference type="InterPro" id="IPR023214">
    <property type="entry name" value="HAD_sf"/>
</dbReference>
<evidence type="ECO:0000256" key="2">
    <source>
        <dbReference type="ARBA" id="ARBA00004818"/>
    </source>
</evidence>
<dbReference type="OrthoDB" id="9807630at2"/>
<evidence type="ECO:0000256" key="1">
    <source>
        <dbReference type="ARBA" id="ARBA00000830"/>
    </source>
</evidence>
<dbReference type="Proteomes" id="UP000238701">
    <property type="component" value="Unassembled WGS sequence"/>
</dbReference>
<accession>A0A2U3KRL5</accession>
<evidence type="ECO:0000313" key="6">
    <source>
        <dbReference type="Proteomes" id="UP000238701"/>
    </source>
</evidence>
<comment type="catalytic activity">
    <reaction evidence="1">
        <text>2-phosphoglycolate + H2O = glycolate + phosphate</text>
        <dbReference type="Rhea" id="RHEA:14369"/>
        <dbReference type="ChEBI" id="CHEBI:15377"/>
        <dbReference type="ChEBI" id="CHEBI:29805"/>
        <dbReference type="ChEBI" id="CHEBI:43474"/>
        <dbReference type="ChEBI" id="CHEBI:58033"/>
        <dbReference type="EC" id="3.1.3.18"/>
    </reaction>
</comment>
<reference evidence="6" key="1">
    <citation type="submission" date="2018-02" db="EMBL/GenBank/DDBJ databases">
        <authorList>
            <person name="Hausmann B."/>
        </authorList>
    </citation>
    <scope>NUCLEOTIDE SEQUENCE [LARGE SCALE GENOMIC DNA]</scope>
    <source>
        <strain evidence="6">Peat soil MAG SbA1</strain>
    </source>
</reference>
<keyword evidence="5" id="KW-0378">Hydrolase</keyword>
<gene>
    <name evidence="5" type="ORF">SBA1_430028</name>
</gene>
<dbReference type="EC" id="3.1.3.18" evidence="4"/>
<dbReference type="AlphaFoldDB" id="A0A2U3KRL5"/>
<comment type="pathway">
    <text evidence="2">Organic acid metabolism; glycolate biosynthesis; glycolate from 2-phosphoglycolate: step 1/1.</text>
</comment>
<name>A0A2U3KRL5_9BACT</name>
<evidence type="ECO:0000256" key="4">
    <source>
        <dbReference type="ARBA" id="ARBA00013078"/>
    </source>
</evidence>
<dbReference type="PANTHER" id="PTHR43434:SF1">
    <property type="entry name" value="PHOSPHOGLYCOLATE PHOSPHATASE"/>
    <property type="match status" value="1"/>
</dbReference>
<organism evidence="5 6">
    <name type="scientific">Candidatus Sulfotelmatobacter kueseliae</name>
    <dbReference type="NCBI Taxonomy" id="2042962"/>
    <lineage>
        <taxon>Bacteria</taxon>
        <taxon>Pseudomonadati</taxon>
        <taxon>Acidobacteriota</taxon>
        <taxon>Terriglobia</taxon>
        <taxon>Terriglobales</taxon>
        <taxon>Candidatus Korobacteraceae</taxon>
        <taxon>Candidatus Sulfotelmatobacter</taxon>
    </lineage>
</organism>
<dbReference type="InterPro" id="IPR023198">
    <property type="entry name" value="PGP-like_dom2"/>
</dbReference>
<dbReference type="SFLD" id="SFLDG01135">
    <property type="entry name" value="C1.5.6:_HAD__Beta-PGM__Phospha"/>
    <property type="match status" value="1"/>
</dbReference>
<dbReference type="Gene3D" id="1.10.150.240">
    <property type="entry name" value="Putative phosphatase, domain 2"/>
    <property type="match status" value="1"/>
</dbReference>
<evidence type="ECO:0000256" key="3">
    <source>
        <dbReference type="ARBA" id="ARBA00006171"/>
    </source>
</evidence>
<dbReference type="Gene3D" id="3.40.50.1000">
    <property type="entry name" value="HAD superfamily/HAD-like"/>
    <property type="match status" value="1"/>
</dbReference>
<dbReference type="PANTHER" id="PTHR43434">
    <property type="entry name" value="PHOSPHOGLYCOLATE PHOSPHATASE"/>
    <property type="match status" value="1"/>
</dbReference>
<dbReference type="NCBIfam" id="TIGR01549">
    <property type="entry name" value="HAD-SF-IA-v1"/>
    <property type="match status" value="1"/>
</dbReference>
<dbReference type="EMBL" id="OMOD01000137">
    <property type="protein sequence ID" value="SPF42227.1"/>
    <property type="molecule type" value="Genomic_DNA"/>
</dbReference>
<dbReference type="InterPro" id="IPR041492">
    <property type="entry name" value="HAD_2"/>
</dbReference>
<dbReference type="GO" id="GO:0006281">
    <property type="term" value="P:DNA repair"/>
    <property type="evidence" value="ECO:0007669"/>
    <property type="project" value="TreeGrafter"/>
</dbReference>
<dbReference type="SFLD" id="SFLDS00003">
    <property type="entry name" value="Haloacid_Dehalogenase"/>
    <property type="match status" value="1"/>
</dbReference>
<protein>
    <recommendedName>
        <fullName evidence="4">phosphoglycolate phosphatase</fullName>
        <ecNumber evidence="4">3.1.3.18</ecNumber>
    </recommendedName>
</protein>
<comment type="similarity">
    <text evidence="3">Belongs to the HAD-like hydrolase superfamily. CbbY/CbbZ/Gph/YieH family.</text>
</comment>
<dbReference type="GO" id="GO:0005829">
    <property type="term" value="C:cytosol"/>
    <property type="evidence" value="ECO:0007669"/>
    <property type="project" value="TreeGrafter"/>
</dbReference>
<dbReference type="InterPro" id="IPR006439">
    <property type="entry name" value="HAD-SF_hydro_IA"/>
</dbReference>
<dbReference type="GO" id="GO:0008967">
    <property type="term" value="F:phosphoglycolate phosphatase activity"/>
    <property type="evidence" value="ECO:0007669"/>
    <property type="project" value="UniProtKB-EC"/>
</dbReference>
<dbReference type="SFLD" id="SFLDG01129">
    <property type="entry name" value="C1.5:_HAD__Beta-PGM__Phosphata"/>
    <property type="match status" value="1"/>
</dbReference>
<dbReference type="InterPro" id="IPR036412">
    <property type="entry name" value="HAD-like_sf"/>
</dbReference>
<dbReference type="SUPFAM" id="SSF56784">
    <property type="entry name" value="HAD-like"/>
    <property type="match status" value="1"/>
</dbReference>
<sequence>MIRTRRAFDPHSIKLVIFDLDGTLVDSRLDLVHSVNAALRHIERPELPDDLIASYVGDGAPILIQRALGGETVDEALVRKGLEFFLSYYREHKLDHTTVYPGIAEALVAIQHSANGGPRKMAVLSNKPVNPSRAIVEALGLGPFFSHVYGGNSFPSKKPDPEGARKLLAENGIGPEQGAMVGDSHVDVRTGRNAGLWTIGVTYGFAPDTFEDDPPDVLVDSPSELATVFSSARDK</sequence>
<dbReference type="InterPro" id="IPR050155">
    <property type="entry name" value="HAD-like_hydrolase_sf"/>
</dbReference>